<reference evidence="10 11" key="1">
    <citation type="submission" date="2017-02" db="EMBL/GenBank/DDBJ databases">
        <authorList>
            <person name="Peterson S.W."/>
        </authorList>
    </citation>
    <scope>NUCLEOTIDE SEQUENCE [LARGE SCALE GENOMIC DNA]</scope>
    <source>
        <strain evidence="10 11">DSM 22899</strain>
    </source>
</reference>
<evidence type="ECO:0000256" key="4">
    <source>
        <dbReference type="ARBA" id="ARBA00022989"/>
    </source>
</evidence>
<gene>
    <name evidence="10" type="ORF">SAMN05660226_02516</name>
</gene>
<comment type="similarity">
    <text evidence="6">Belongs to the ABC-4 integral membrane protein family.</text>
</comment>
<dbReference type="GO" id="GO:0022857">
    <property type="term" value="F:transmembrane transporter activity"/>
    <property type="evidence" value="ECO:0007669"/>
    <property type="project" value="TreeGrafter"/>
</dbReference>
<feature type="domain" description="MacB-like periplasmic core" evidence="9">
    <location>
        <begin position="428"/>
        <end position="627"/>
    </location>
</feature>
<evidence type="ECO:0000256" key="6">
    <source>
        <dbReference type="ARBA" id="ARBA00038076"/>
    </source>
</evidence>
<feature type="transmembrane region" description="Helical" evidence="7">
    <location>
        <begin position="324"/>
        <end position="349"/>
    </location>
</feature>
<evidence type="ECO:0000259" key="8">
    <source>
        <dbReference type="Pfam" id="PF02687"/>
    </source>
</evidence>
<evidence type="ECO:0000256" key="5">
    <source>
        <dbReference type="ARBA" id="ARBA00023136"/>
    </source>
</evidence>
<organism evidence="10 11">
    <name type="scientific">Parapedobacter luteus</name>
    <dbReference type="NCBI Taxonomy" id="623280"/>
    <lineage>
        <taxon>Bacteria</taxon>
        <taxon>Pseudomonadati</taxon>
        <taxon>Bacteroidota</taxon>
        <taxon>Sphingobacteriia</taxon>
        <taxon>Sphingobacteriales</taxon>
        <taxon>Sphingobacteriaceae</taxon>
        <taxon>Parapedobacter</taxon>
    </lineage>
</organism>
<evidence type="ECO:0000313" key="10">
    <source>
        <dbReference type="EMBL" id="SKB65099.1"/>
    </source>
</evidence>
<feature type="transmembrane region" description="Helical" evidence="7">
    <location>
        <begin position="374"/>
        <end position="396"/>
    </location>
</feature>
<keyword evidence="2" id="KW-1003">Cell membrane</keyword>
<feature type="transmembrane region" description="Helical" evidence="7">
    <location>
        <begin position="417"/>
        <end position="440"/>
    </location>
</feature>
<dbReference type="InterPro" id="IPR003838">
    <property type="entry name" value="ABC3_permease_C"/>
</dbReference>
<evidence type="ECO:0000259" key="9">
    <source>
        <dbReference type="Pfam" id="PF12704"/>
    </source>
</evidence>
<proteinExistence type="inferred from homology"/>
<feature type="domain" description="MacB-like periplasmic core" evidence="9">
    <location>
        <begin position="20"/>
        <end position="235"/>
    </location>
</feature>
<dbReference type="GO" id="GO:0005886">
    <property type="term" value="C:plasma membrane"/>
    <property type="evidence" value="ECO:0007669"/>
    <property type="project" value="UniProtKB-SubCell"/>
</dbReference>
<dbReference type="RefSeq" id="WP_079717188.1">
    <property type="nucleotide sequence ID" value="NZ_FUYS01000005.1"/>
</dbReference>
<dbReference type="PANTHER" id="PTHR30572">
    <property type="entry name" value="MEMBRANE COMPONENT OF TRANSPORTER-RELATED"/>
    <property type="match status" value="1"/>
</dbReference>
<dbReference type="InterPro" id="IPR050250">
    <property type="entry name" value="Macrolide_Exporter_MacB"/>
</dbReference>
<dbReference type="OrthoDB" id="1451596at2"/>
<evidence type="ECO:0000256" key="1">
    <source>
        <dbReference type="ARBA" id="ARBA00004651"/>
    </source>
</evidence>
<evidence type="ECO:0000256" key="3">
    <source>
        <dbReference type="ARBA" id="ARBA00022692"/>
    </source>
</evidence>
<feature type="transmembrane region" description="Helical" evidence="7">
    <location>
        <begin position="278"/>
        <end position="303"/>
    </location>
</feature>
<feature type="transmembrane region" description="Helical" evidence="7">
    <location>
        <begin position="21"/>
        <end position="41"/>
    </location>
</feature>
<dbReference type="STRING" id="623280.SAMN05660226_02516"/>
<dbReference type="PANTHER" id="PTHR30572:SF4">
    <property type="entry name" value="ABC TRANSPORTER PERMEASE YTRF"/>
    <property type="match status" value="1"/>
</dbReference>
<dbReference type="InterPro" id="IPR025857">
    <property type="entry name" value="MacB_PCD"/>
</dbReference>
<keyword evidence="3 7" id="KW-0812">Transmembrane</keyword>
<accession>A0A1T5D0B4</accession>
<name>A0A1T5D0B4_9SPHI</name>
<evidence type="ECO:0000256" key="7">
    <source>
        <dbReference type="SAM" id="Phobius"/>
    </source>
</evidence>
<dbReference type="AlphaFoldDB" id="A0A1T5D0B4"/>
<keyword evidence="11" id="KW-1185">Reference proteome</keyword>
<keyword evidence="5 7" id="KW-0472">Membrane</keyword>
<evidence type="ECO:0000313" key="11">
    <source>
        <dbReference type="Proteomes" id="UP000190541"/>
    </source>
</evidence>
<feature type="domain" description="ABC3 transporter permease C-terminal" evidence="8">
    <location>
        <begin position="285"/>
        <end position="396"/>
    </location>
</feature>
<evidence type="ECO:0000256" key="2">
    <source>
        <dbReference type="ARBA" id="ARBA00022475"/>
    </source>
</evidence>
<protein>
    <submittedName>
        <fullName evidence="10">Putative ABC transport system permease protein</fullName>
    </submittedName>
</protein>
<sequence length="665" mass="73886">MNLNNLKIAWRNALKTKLFTALNILGLAMGFAGFILAYLYINRETSYDRWNANYNQIYLVGLSYQGNNTDLTPPALATAIKATLPEVTEVGRVSYFPYELPFISDDGQAFVNDWKAADLSIIRMFGIEVFGNAVHQGDHPELNLITPEMAQALFPDSAGLTFEPRLIALQNEQSGMYYHIHGVTKPRKLSNLTYDAIFFKPDLAGDRQGDPLPYQTYIQVKPGTDIDQLDKKIKHLYKQEISQQHHVATSAFAKGTTYLDPLKNLHLKPKHGLNTGYITVWALAVLSGVILLLAGINFANLMIAQANRRAREIGIKKVFGVSRIGLAVQFMCEVVIQCVLAAGIAWLLVVLCRDGLQQWLAYDLAPVASGGQQAWQLLLAAVMTALVSGIYPAAILSGYRPVSILKGNFQTSHRTAWFRHALLTFQFVIAVVFISGMLIINRQLDYVRDGDKGFDPAQVIYIKNAMLLNNPADFKPFRDRMQAYPGIEYATVATSVPGGIGPAKKEFVYANETHRADHIAVDFDYVETMGMEVLQGRSFTDAFPADSAKGALVNETLVKAFGIQNPIGKTIRGCDTDFQIAGVVKDSKIAGFEQLVAPTVYSIKNPCGQYKTEILVKTRQGTARETLATLGKDWKSINRLDGEYFRYEFVDQKYAALHAQQVQLE</sequence>
<keyword evidence="4 7" id="KW-1133">Transmembrane helix</keyword>
<dbReference type="Proteomes" id="UP000190541">
    <property type="component" value="Unassembled WGS sequence"/>
</dbReference>
<dbReference type="Pfam" id="PF12704">
    <property type="entry name" value="MacB_PCD"/>
    <property type="match status" value="2"/>
</dbReference>
<dbReference type="EMBL" id="FUYS01000005">
    <property type="protein sequence ID" value="SKB65099.1"/>
    <property type="molecule type" value="Genomic_DNA"/>
</dbReference>
<dbReference type="Pfam" id="PF02687">
    <property type="entry name" value="FtsX"/>
    <property type="match status" value="1"/>
</dbReference>
<comment type="subcellular location">
    <subcellularLocation>
        <location evidence="1">Cell membrane</location>
        <topology evidence="1">Multi-pass membrane protein</topology>
    </subcellularLocation>
</comment>